<dbReference type="RefSeq" id="WP_089206594.1">
    <property type="nucleotide sequence ID" value="NZ_FZOD01000006.1"/>
</dbReference>
<dbReference type="AlphaFoldDB" id="A0A239CTC6"/>
<dbReference type="Proteomes" id="UP000198282">
    <property type="component" value="Unassembled WGS sequence"/>
</dbReference>
<dbReference type="InterPro" id="IPR025326">
    <property type="entry name" value="DUF4232"/>
</dbReference>
<organism evidence="3 4">
    <name type="scientific">Streptosporangium subroseum</name>
    <dbReference type="NCBI Taxonomy" id="106412"/>
    <lineage>
        <taxon>Bacteria</taxon>
        <taxon>Bacillati</taxon>
        <taxon>Actinomycetota</taxon>
        <taxon>Actinomycetes</taxon>
        <taxon>Streptosporangiales</taxon>
        <taxon>Streptosporangiaceae</taxon>
        <taxon>Streptosporangium</taxon>
    </lineage>
</organism>
<evidence type="ECO:0000313" key="4">
    <source>
        <dbReference type="Proteomes" id="UP000198282"/>
    </source>
</evidence>
<name>A0A239CTC6_9ACTN</name>
<sequence>MERINRAGRRAVVSLLTAGTLVAAVACASPGQFGADVTTAGSGSARPLERLAVKSPATDVRLGSFRTASSSTVEAAAKRCGTGGLKARVGAVSAGAGQRYAPLVLTNTSTKTCWVYGFVGLIMFDGKGDALRTRVRRESVRPQRITLRPGAGAHARMHWTVTVTGHESACPTSARLMVIAPDEVAHLEIPFTSVICDDGRLDITPMAAGTHL</sequence>
<keyword evidence="1" id="KW-0732">Signal</keyword>
<evidence type="ECO:0000313" key="3">
    <source>
        <dbReference type="EMBL" id="SNS22784.1"/>
    </source>
</evidence>
<gene>
    <name evidence="3" type="ORF">SAMN05216276_100648</name>
</gene>
<dbReference type="Pfam" id="PF14016">
    <property type="entry name" value="DUF4232"/>
    <property type="match status" value="1"/>
</dbReference>
<keyword evidence="4" id="KW-1185">Reference proteome</keyword>
<dbReference type="PROSITE" id="PS51257">
    <property type="entry name" value="PROKAR_LIPOPROTEIN"/>
    <property type="match status" value="1"/>
</dbReference>
<feature type="chain" id="PRO_5012714941" description="DUF4232 domain-containing protein" evidence="1">
    <location>
        <begin position="29"/>
        <end position="212"/>
    </location>
</feature>
<evidence type="ECO:0000259" key="2">
    <source>
        <dbReference type="Pfam" id="PF14016"/>
    </source>
</evidence>
<accession>A0A239CTC6</accession>
<feature type="signal peptide" evidence="1">
    <location>
        <begin position="1"/>
        <end position="28"/>
    </location>
</feature>
<dbReference type="OrthoDB" id="485007at2"/>
<evidence type="ECO:0000256" key="1">
    <source>
        <dbReference type="SAM" id="SignalP"/>
    </source>
</evidence>
<proteinExistence type="predicted"/>
<reference evidence="3 4" key="1">
    <citation type="submission" date="2017-06" db="EMBL/GenBank/DDBJ databases">
        <authorList>
            <person name="Kim H.J."/>
            <person name="Triplett B.A."/>
        </authorList>
    </citation>
    <scope>NUCLEOTIDE SEQUENCE [LARGE SCALE GENOMIC DNA]</scope>
    <source>
        <strain evidence="3 4">CGMCC 4.2132</strain>
    </source>
</reference>
<feature type="domain" description="DUF4232" evidence="2">
    <location>
        <begin position="80"/>
        <end position="206"/>
    </location>
</feature>
<dbReference type="EMBL" id="FZOD01000006">
    <property type="protein sequence ID" value="SNS22784.1"/>
    <property type="molecule type" value="Genomic_DNA"/>
</dbReference>
<protein>
    <recommendedName>
        <fullName evidence="2">DUF4232 domain-containing protein</fullName>
    </recommendedName>
</protein>